<evidence type="ECO:0000313" key="4">
    <source>
        <dbReference type="Proteomes" id="UP001224890"/>
    </source>
</evidence>
<sequence length="677" mass="75955">MKGKVQTVGDYEEGSFDSISIRKEDQFKFKVDATVCPVGPIVPVVPTVPSNSVILVTSTGNFYIQHLSRYCLLMPEFEPVSQEIAAATRKARSARSENMACIPSLPLNVFEAQQKQVVADGTDYLADVKVRLNVVRGGFDDTATDLGFARDEPITFNGLDDLTRVATVAAFMEQAAPYRQTQRRVVNLGEAIRSIWKELPLKGVIPKEIIVEDAEARQVAEMREKNSEVIKEKATATEARLRKAESSVKSLQSALQSFSETTQGEPEIDQDDSEMDQDQSQEDMCNAFKKCVTGLKTQIASLKERNAALELRADTTESNIKHLQDSLGTEQQRVMDLSDDNKKAKMKLRELGEDYAYESTLATTNGGKYLDLKSFHDILKSENAKLEADHKGLVSSHREANSAHGNAIRDMQLKLSKAESTLKDLELKLKEAHSNHSKAKSAHENAIKALEKRLSDDATSHEEAIKEIETRMTDAVFSNTEATTSPKNSHVDELVNVAQQHEEVKVREHDVWFYTASEKLERMRSDLEAERTLHNITVADIQTARAELVAKTTHFDAKVEELRQEGVRLGMWYLHEAPQIAVVDDVDPTFPEYLTLTIPAEDGDYSGDCEIVRRQGWPLCVMFNTAKKVCWFVNPDCCKLTLLQWSFRGPSRTMTMVAMEGKAILFRARAWLDVLME</sequence>
<dbReference type="Proteomes" id="UP001224890">
    <property type="component" value="Unassembled WGS sequence"/>
</dbReference>
<evidence type="ECO:0000313" key="3">
    <source>
        <dbReference type="EMBL" id="KAK1687884.1"/>
    </source>
</evidence>
<dbReference type="RefSeq" id="XP_060431579.1">
    <property type="nucleotide sequence ID" value="XM_060572103.1"/>
</dbReference>
<keyword evidence="1" id="KW-0175">Coiled coil</keyword>
<feature type="compositionally biased region" description="Polar residues" evidence="2">
    <location>
        <begin position="253"/>
        <end position="264"/>
    </location>
</feature>
<feature type="coiled-coil region" evidence="1">
    <location>
        <begin position="408"/>
        <end position="471"/>
    </location>
</feature>
<keyword evidence="4" id="KW-1185">Reference proteome</keyword>
<comment type="caution">
    <text evidence="3">The sequence shown here is derived from an EMBL/GenBank/DDBJ whole genome shotgun (WGS) entry which is preliminary data.</text>
</comment>
<dbReference type="AlphaFoldDB" id="A0AAJ0APA2"/>
<gene>
    <name evidence="3" type="ORF">BDP55DRAFT_630019</name>
</gene>
<feature type="coiled-coil region" evidence="1">
    <location>
        <begin position="292"/>
        <end position="354"/>
    </location>
</feature>
<proteinExistence type="predicted"/>
<dbReference type="EMBL" id="JAHMHR010000013">
    <property type="protein sequence ID" value="KAK1687884.1"/>
    <property type="molecule type" value="Genomic_DNA"/>
</dbReference>
<name>A0AAJ0APA2_9PEZI</name>
<feature type="compositionally biased region" description="Acidic residues" evidence="2">
    <location>
        <begin position="266"/>
        <end position="281"/>
    </location>
</feature>
<reference evidence="3" key="1">
    <citation type="submission" date="2021-06" db="EMBL/GenBank/DDBJ databases">
        <title>Comparative genomics, transcriptomics and evolutionary studies reveal genomic signatures of adaptation to plant cell wall in hemibiotrophic fungi.</title>
        <authorList>
            <consortium name="DOE Joint Genome Institute"/>
            <person name="Baroncelli R."/>
            <person name="Diaz J.F."/>
            <person name="Benocci T."/>
            <person name="Peng M."/>
            <person name="Battaglia E."/>
            <person name="Haridas S."/>
            <person name="Andreopoulos W."/>
            <person name="Labutti K."/>
            <person name="Pangilinan J."/>
            <person name="Floch G.L."/>
            <person name="Makela M.R."/>
            <person name="Henrissat B."/>
            <person name="Grigoriev I.V."/>
            <person name="Crouch J.A."/>
            <person name="De Vries R.P."/>
            <person name="Sukno S.A."/>
            <person name="Thon M.R."/>
        </authorList>
    </citation>
    <scope>NUCLEOTIDE SEQUENCE</scope>
    <source>
        <strain evidence="3">CBS 193.32</strain>
    </source>
</reference>
<evidence type="ECO:0000256" key="2">
    <source>
        <dbReference type="SAM" id="MobiDB-lite"/>
    </source>
</evidence>
<organism evidence="3 4">
    <name type="scientific">Colletotrichum godetiae</name>
    <dbReference type="NCBI Taxonomy" id="1209918"/>
    <lineage>
        <taxon>Eukaryota</taxon>
        <taxon>Fungi</taxon>
        <taxon>Dikarya</taxon>
        <taxon>Ascomycota</taxon>
        <taxon>Pezizomycotina</taxon>
        <taxon>Sordariomycetes</taxon>
        <taxon>Hypocreomycetidae</taxon>
        <taxon>Glomerellales</taxon>
        <taxon>Glomerellaceae</taxon>
        <taxon>Colletotrichum</taxon>
        <taxon>Colletotrichum acutatum species complex</taxon>
    </lineage>
</organism>
<feature type="region of interest" description="Disordered" evidence="2">
    <location>
        <begin position="253"/>
        <end position="282"/>
    </location>
</feature>
<accession>A0AAJ0APA2</accession>
<dbReference type="GeneID" id="85456629"/>
<protein>
    <submittedName>
        <fullName evidence="3">Uncharacterized protein</fullName>
    </submittedName>
</protein>
<evidence type="ECO:0000256" key="1">
    <source>
        <dbReference type="SAM" id="Coils"/>
    </source>
</evidence>